<dbReference type="Proteomes" id="UP000224182">
    <property type="component" value="Unassembled WGS sequence"/>
</dbReference>
<organism evidence="1 2">
    <name type="scientific">Fusobacterium nucleatum subsp. polymorphum</name>
    <name type="common">Fusobacterium polymorphum</name>
    <dbReference type="NCBI Taxonomy" id="76857"/>
    <lineage>
        <taxon>Bacteria</taxon>
        <taxon>Fusobacteriati</taxon>
        <taxon>Fusobacteriota</taxon>
        <taxon>Fusobacteriia</taxon>
        <taxon>Fusobacteriales</taxon>
        <taxon>Fusobacteriaceae</taxon>
        <taxon>Fusobacterium</taxon>
    </lineage>
</organism>
<evidence type="ECO:0000313" key="2">
    <source>
        <dbReference type="Proteomes" id="UP000224182"/>
    </source>
</evidence>
<gene>
    <name evidence="1" type="ORF">CBG54_05810</name>
</gene>
<protein>
    <submittedName>
        <fullName evidence="1">Uncharacterized protein</fullName>
    </submittedName>
</protein>
<sequence>MNLQEMINNSRKKNEKFDNIELSEFSEKQFYGALNLKASKEGTGYAGSFANKLFEMCRVAGIDLLEARKFGDLMQQEALDSKHDGEGSMYDTVWFKLSQIINFRGSELELRTEINNIINGITTKPKEAFDVDLSEEMNRI</sequence>
<reference evidence="1 2" key="1">
    <citation type="submission" date="2017-06" db="EMBL/GenBank/DDBJ databases">
        <title>Draft genome sequence of Fusobacterium nucleatum subsp. polymorphum KCOM 1271 (=ChDC F305).</title>
        <authorList>
            <person name="Kook J.-K."/>
            <person name="Park S.-N."/>
            <person name="Lim Y.K."/>
            <person name="Roh H."/>
        </authorList>
    </citation>
    <scope>NUCLEOTIDE SEQUENCE [LARGE SCALE GENOMIC DNA]</scope>
    <source>
        <strain evidence="2">KCOM 1271 (ChDC F305)</strain>
    </source>
</reference>
<accession>A0A2C6AWS8</accession>
<dbReference type="EMBL" id="NIRN01000001">
    <property type="protein sequence ID" value="PHI06579.1"/>
    <property type="molecule type" value="Genomic_DNA"/>
</dbReference>
<dbReference type="AlphaFoldDB" id="A0A2C6AWS8"/>
<proteinExistence type="predicted"/>
<dbReference type="RefSeq" id="WP_098974287.1">
    <property type="nucleotide sequence ID" value="NZ_CP077115.1"/>
</dbReference>
<name>A0A2C6AWS8_FUSNP</name>
<evidence type="ECO:0000313" key="1">
    <source>
        <dbReference type="EMBL" id="PHI06579.1"/>
    </source>
</evidence>
<comment type="caution">
    <text evidence="1">The sequence shown here is derived from an EMBL/GenBank/DDBJ whole genome shotgun (WGS) entry which is preliminary data.</text>
</comment>